<organism evidence="9 10">
    <name type="scientific">Taxus chinensis</name>
    <name type="common">Chinese yew</name>
    <name type="synonym">Taxus wallichiana var. chinensis</name>
    <dbReference type="NCBI Taxonomy" id="29808"/>
    <lineage>
        <taxon>Eukaryota</taxon>
        <taxon>Viridiplantae</taxon>
        <taxon>Streptophyta</taxon>
        <taxon>Embryophyta</taxon>
        <taxon>Tracheophyta</taxon>
        <taxon>Spermatophyta</taxon>
        <taxon>Pinopsida</taxon>
        <taxon>Pinidae</taxon>
        <taxon>Conifers II</taxon>
        <taxon>Cupressales</taxon>
        <taxon>Taxaceae</taxon>
        <taxon>Taxus</taxon>
    </lineage>
</organism>
<evidence type="ECO:0000313" key="10">
    <source>
        <dbReference type="Proteomes" id="UP000824469"/>
    </source>
</evidence>
<dbReference type="Gene3D" id="1.10.510.10">
    <property type="entry name" value="Transferase(Phosphotransferase) domain 1"/>
    <property type="match status" value="1"/>
</dbReference>
<feature type="transmembrane region" description="Helical" evidence="7">
    <location>
        <begin position="12"/>
        <end position="41"/>
    </location>
</feature>
<gene>
    <name evidence="9" type="ORF">KI387_002380</name>
</gene>
<keyword evidence="3" id="KW-0732">Signal</keyword>
<dbReference type="Proteomes" id="UP000824469">
    <property type="component" value="Unassembled WGS sequence"/>
</dbReference>
<keyword evidence="10" id="KW-1185">Reference proteome</keyword>
<feature type="non-terminal residue" evidence="9">
    <location>
        <position position="1"/>
    </location>
</feature>
<dbReference type="OMA" id="NLHGGEQ"/>
<evidence type="ECO:0000256" key="2">
    <source>
        <dbReference type="ARBA" id="ARBA00022692"/>
    </source>
</evidence>
<accession>A0AA38GYK9</accession>
<dbReference type="GO" id="GO:0016020">
    <property type="term" value="C:membrane"/>
    <property type="evidence" value="ECO:0007669"/>
    <property type="project" value="UniProtKB-SubCell"/>
</dbReference>
<evidence type="ECO:0000256" key="3">
    <source>
        <dbReference type="ARBA" id="ARBA00022729"/>
    </source>
</evidence>
<dbReference type="PANTHER" id="PTHR46084">
    <property type="entry name" value="PROTEIN MALE DISCOVERER 2"/>
    <property type="match status" value="1"/>
</dbReference>
<dbReference type="AlphaFoldDB" id="A0AA38GYK9"/>
<dbReference type="InterPro" id="IPR011009">
    <property type="entry name" value="Kinase-like_dom_sf"/>
</dbReference>
<dbReference type="GO" id="GO:0012505">
    <property type="term" value="C:endomembrane system"/>
    <property type="evidence" value="ECO:0007669"/>
    <property type="project" value="UniProtKB-SubCell"/>
</dbReference>
<dbReference type="InterPro" id="IPR000719">
    <property type="entry name" value="Prot_kinase_dom"/>
</dbReference>
<sequence>DKLCWEEKMMEIWVFGVIGAGAVIILACLLFIVFQIFSIFYHSVRKPVLPFSCTKVEESSEYKESKKGRVQSFTYKEIEEFCEGFSNLVGKGSTCYIYKGILSEGTEIAVKRLKDMVQGQSNIERRLQCQIELLSRVHHQNLVNIIGYCEEKNSRMLILQYVPNGTLSENLNGGEQLSWRQRMRIALGTAYGLSYLHHSCNPPLFFHGRFSSSNILLTEDYAAKITGFEKILGKGLEPELKPDKNMNVHTYTVESNRAADVYAFGVLLLELISGREASTQSILTLVDLAKQYLQCNDKMTDIADPTLKNIVPKEFNSICEIACLCIHQEGETKPNMERIITMLVEALGIGSETAAPITNLITLRGLLENF</sequence>
<dbReference type="InterPro" id="IPR001245">
    <property type="entry name" value="Ser-Thr/Tyr_kinase_cat_dom"/>
</dbReference>
<name>A0AA38GYK9_TAXCH</name>
<comment type="subcellular location">
    <subcellularLocation>
        <location evidence="6">Endomembrane system</location>
        <topology evidence="6">Single-pass membrane protein</topology>
    </subcellularLocation>
    <subcellularLocation>
        <location evidence="1">Membrane</location>
        <topology evidence="1">Single-pass type I membrane protein</topology>
    </subcellularLocation>
</comment>
<dbReference type="GO" id="GO:0004672">
    <property type="term" value="F:protein kinase activity"/>
    <property type="evidence" value="ECO:0007669"/>
    <property type="project" value="InterPro"/>
</dbReference>
<evidence type="ECO:0000256" key="6">
    <source>
        <dbReference type="ARBA" id="ARBA00037847"/>
    </source>
</evidence>
<evidence type="ECO:0000256" key="7">
    <source>
        <dbReference type="SAM" id="Phobius"/>
    </source>
</evidence>
<protein>
    <recommendedName>
        <fullName evidence="8">Protein kinase domain-containing protein</fullName>
    </recommendedName>
</protein>
<dbReference type="PROSITE" id="PS50011">
    <property type="entry name" value="PROTEIN_KINASE_DOM"/>
    <property type="match status" value="1"/>
</dbReference>
<proteinExistence type="predicted"/>
<evidence type="ECO:0000256" key="1">
    <source>
        <dbReference type="ARBA" id="ARBA00004479"/>
    </source>
</evidence>
<evidence type="ECO:0000256" key="4">
    <source>
        <dbReference type="ARBA" id="ARBA00022989"/>
    </source>
</evidence>
<dbReference type="EMBL" id="JAHRHJ020000001">
    <property type="protein sequence ID" value="KAH9330272.1"/>
    <property type="molecule type" value="Genomic_DNA"/>
</dbReference>
<dbReference type="Gene3D" id="3.30.200.20">
    <property type="entry name" value="Phosphorylase Kinase, domain 1"/>
    <property type="match status" value="1"/>
</dbReference>
<evidence type="ECO:0000259" key="8">
    <source>
        <dbReference type="PROSITE" id="PS50011"/>
    </source>
</evidence>
<keyword evidence="5 7" id="KW-0472">Membrane</keyword>
<dbReference type="GO" id="GO:0005524">
    <property type="term" value="F:ATP binding"/>
    <property type="evidence" value="ECO:0007669"/>
    <property type="project" value="InterPro"/>
</dbReference>
<dbReference type="PANTHER" id="PTHR46084:SF34">
    <property type="entry name" value="PROTEIN KINASE DOMAIN-CONTAINING PROTEIN"/>
    <property type="match status" value="1"/>
</dbReference>
<feature type="domain" description="Protein kinase" evidence="8">
    <location>
        <begin position="83"/>
        <end position="347"/>
    </location>
</feature>
<dbReference type="SUPFAM" id="SSF56112">
    <property type="entry name" value="Protein kinase-like (PK-like)"/>
    <property type="match status" value="1"/>
</dbReference>
<keyword evidence="2 7" id="KW-0812">Transmembrane</keyword>
<evidence type="ECO:0000256" key="5">
    <source>
        <dbReference type="ARBA" id="ARBA00023136"/>
    </source>
</evidence>
<keyword evidence="4 7" id="KW-1133">Transmembrane helix</keyword>
<reference evidence="9 10" key="1">
    <citation type="journal article" date="2021" name="Nat. Plants">
        <title>The Taxus genome provides insights into paclitaxel biosynthesis.</title>
        <authorList>
            <person name="Xiong X."/>
            <person name="Gou J."/>
            <person name="Liao Q."/>
            <person name="Li Y."/>
            <person name="Zhou Q."/>
            <person name="Bi G."/>
            <person name="Li C."/>
            <person name="Du R."/>
            <person name="Wang X."/>
            <person name="Sun T."/>
            <person name="Guo L."/>
            <person name="Liang H."/>
            <person name="Lu P."/>
            <person name="Wu Y."/>
            <person name="Zhang Z."/>
            <person name="Ro D.K."/>
            <person name="Shang Y."/>
            <person name="Huang S."/>
            <person name="Yan J."/>
        </authorList>
    </citation>
    <scope>NUCLEOTIDE SEQUENCE [LARGE SCALE GENOMIC DNA]</scope>
    <source>
        <strain evidence="9">Ta-2019</strain>
    </source>
</reference>
<dbReference type="Pfam" id="PF07714">
    <property type="entry name" value="PK_Tyr_Ser-Thr"/>
    <property type="match status" value="1"/>
</dbReference>
<comment type="caution">
    <text evidence="9">The sequence shown here is derived from an EMBL/GenBank/DDBJ whole genome shotgun (WGS) entry which is preliminary data.</text>
</comment>
<evidence type="ECO:0000313" key="9">
    <source>
        <dbReference type="EMBL" id="KAH9330272.1"/>
    </source>
</evidence>